<keyword evidence="3" id="KW-1185">Reference proteome</keyword>
<comment type="caution">
    <text evidence="2">The sequence shown here is derived from an EMBL/GenBank/DDBJ whole genome shotgun (WGS) entry which is preliminary data.</text>
</comment>
<feature type="region of interest" description="Disordered" evidence="1">
    <location>
        <begin position="1"/>
        <end position="27"/>
    </location>
</feature>
<evidence type="ECO:0000313" key="3">
    <source>
        <dbReference type="Proteomes" id="UP000245119"/>
    </source>
</evidence>
<proteinExistence type="predicted"/>
<dbReference type="OMA" id="ANRTIHP"/>
<organism evidence="2 3">
    <name type="scientific">Pomacea canaliculata</name>
    <name type="common">Golden apple snail</name>
    <dbReference type="NCBI Taxonomy" id="400727"/>
    <lineage>
        <taxon>Eukaryota</taxon>
        <taxon>Metazoa</taxon>
        <taxon>Spiralia</taxon>
        <taxon>Lophotrochozoa</taxon>
        <taxon>Mollusca</taxon>
        <taxon>Gastropoda</taxon>
        <taxon>Caenogastropoda</taxon>
        <taxon>Architaenioglossa</taxon>
        <taxon>Ampullarioidea</taxon>
        <taxon>Ampullariidae</taxon>
        <taxon>Pomacea</taxon>
    </lineage>
</organism>
<reference evidence="2 3" key="1">
    <citation type="submission" date="2018-04" db="EMBL/GenBank/DDBJ databases">
        <title>The genome of golden apple snail Pomacea canaliculata provides insight into stress tolerance and invasive adaptation.</title>
        <authorList>
            <person name="Liu C."/>
            <person name="Liu B."/>
            <person name="Ren Y."/>
            <person name="Zhang Y."/>
            <person name="Wang H."/>
            <person name="Li S."/>
            <person name="Jiang F."/>
            <person name="Yin L."/>
            <person name="Zhang G."/>
            <person name="Qian W."/>
            <person name="Fan W."/>
        </authorList>
    </citation>
    <scope>NUCLEOTIDE SEQUENCE [LARGE SCALE GENOMIC DNA]</scope>
    <source>
        <strain evidence="2">SZHN2017</strain>
        <tissue evidence="2">Muscle</tissue>
    </source>
</reference>
<sequence>MSVNGSSPGEYVPSPRPHPRLRPEGAAYAERNRGNMERWFDYSDNVNNYTSPRPGERLRTDTARKIAEVNKGCMDEMMGGYADPPIQRQIHPRGIKPEATAIAEANKGDGMRVVLEDYANLDIHEPTGPKVHGAEAKEYADRNHGQVDHIINNYGVVTPTAPPPPKVGLGGQDNLEKAQGAGMGPILRMEGNKTPHEPKIGRLHQESQDGGWDEVLPASRTRPEAENIAIKNSNDSMYGLLRNDNVQPVSPAKDLKTLPHMKESPSPRKLTTPPRMRPEGMKNYERAHNQSEMSAILRGEGDNRTATPQRNLRHLQRSELW</sequence>
<evidence type="ECO:0000256" key="1">
    <source>
        <dbReference type="SAM" id="MobiDB-lite"/>
    </source>
</evidence>
<dbReference type="OrthoDB" id="6097938at2759"/>
<gene>
    <name evidence="2" type="ORF">C0Q70_21013</name>
</gene>
<dbReference type="AlphaFoldDB" id="A0A2T7NBB5"/>
<feature type="region of interest" description="Disordered" evidence="1">
    <location>
        <begin position="245"/>
        <end position="321"/>
    </location>
</feature>
<evidence type="ECO:0000313" key="2">
    <source>
        <dbReference type="EMBL" id="PVD18464.1"/>
    </source>
</evidence>
<accession>A0A2T7NBB5</accession>
<dbReference type="EMBL" id="PZQS01000014">
    <property type="protein sequence ID" value="PVD18464.1"/>
    <property type="molecule type" value="Genomic_DNA"/>
</dbReference>
<name>A0A2T7NBB5_POMCA</name>
<dbReference type="Proteomes" id="UP000245119">
    <property type="component" value="Linkage Group LG14"/>
</dbReference>
<feature type="compositionally biased region" description="Basic and acidic residues" evidence="1">
    <location>
        <begin position="276"/>
        <end position="289"/>
    </location>
</feature>
<feature type="compositionally biased region" description="Basic and acidic residues" evidence="1">
    <location>
        <begin position="253"/>
        <end position="266"/>
    </location>
</feature>
<protein>
    <submittedName>
        <fullName evidence="2">Uncharacterized protein</fullName>
    </submittedName>
</protein>